<feature type="domain" description="Thioredoxin" evidence="1">
    <location>
        <begin position="1"/>
        <end position="109"/>
    </location>
</feature>
<gene>
    <name evidence="2" type="ORF">C8P63_11161</name>
</gene>
<sequence>MEKLDNNTFRPFISSGEKVVEFSASWCFDCKRIKFFMPDLETRFGKTFRFGELDVDEARKIAEEFGVKGVPAFIVFREGVEIARLRSREAKKEENIPLFLERVMMDNKSPA</sequence>
<evidence type="ECO:0000313" key="3">
    <source>
        <dbReference type="Proteomes" id="UP000244240"/>
    </source>
</evidence>
<dbReference type="Proteomes" id="UP000244240">
    <property type="component" value="Unassembled WGS sequence"/>
</dbReference>
<dbReference type="Pfam" id="PF00085">
    <property type="entry name" value="Thioredoxin"/>
    <property type="match status" value="1"/>
</dbReference>
<reference evidence="2 3" key="1">
    <citation type="submission" date="2018-04" db="EMBL/GenBank/DDBJ databases">
        <title>Genomic Encyclopedia of Archaeal and Bacterial Type Strains, Phase II (KMG-II): from individual species to whole genera.</title>
        <authorList>
            <person name="Goeker M."/>
        </authorList>
    </citation>
    <scope>NUCLEOTIDE SEQUENCE [LARGE SCALE GENOMIC DNA]</scope>
    <source>
        <strain evidence="2 3">DSM 45787</strain>
    </source>
</reference>
<organism evidence="2 3">
    <name type="scientific">Melghirimyces profundicolus</name>
    <dbReference type="NCBI Taxonomy" id="1242148"/>
    <lineage>
        <taxon>Bacteria</taxon>
        <taxon>Bacillati</taxon>
        <taxon>Bacillota</taxon>
        <taxon>Bacilli</taxon>
        <taxon>Bacillales</taxon>
        <taxon>Thermoactinomycetaceae</taxon>
        <taxon>Melghirimyces</taxon>
    </lineage>
</organism>
<comment type="caution">
    <text evidence="2">The sequence shown here is derived from an EMBL/GenBank/DDBJ whole genome shotgun (WGS) entry which is preliminary data.</text>
</comment>
<dbReference type="PROSITE" id="PS51352">
    <property type="entry name" value="THIOREDOXIN_2"/>
    <property type="match status" value="1"/>
</dbReference>
<dbReference type="InterPro" id="IPR036249">
    <property type="entry name" value="Thioredoxin-like_sf"/>
</dbReference>
<evidence type="ECO:0000313" key="2">
    <source>
        <dbReference type="EMBL" id="PTX59626.1"/>
    </source>
</evidence>
<dbReference type="InterPro" id="IPR013766">
    <property type="entry name" value="Thioredoxin_domain"/>
</dbReference>
<dbReference type="GO" id="GO:0045454">
    <property type="term" value="P:cell redox homeostasis"/>
    <property type="evidence" value="ECO:0007669"/>
    <property type="project" value="TreeGrafter"/>
</dbReference>
<dbReference type="GO" id="GO:0005829">
    <property type="term" value="C:cytosol"/>
    <property type="evidence" value="ECO:0007669"/>
    <property type="project" value="TreeGrafter"/>
</dbReference>
<dbReference type="SUPFAM" id="SSF52833">
    <property type="entry name" value="Thioredoxin-like"/>
    <property type="match status" value="1"/>
</dbReference>
<dbReference type="RefSeq" id="WP_108023432.1">
    <property type="nucleotide sequence ID" value="NZ_QBKR01000011.1"/>
</dbReference>
<protein>
    <submittedName>
        <fullName evidence="2">Thioredoxin</fullName>
    </submittedName>
</protein>
<dbReference type="Gene3D" id="3.40.30.10">
    <property type="entry name" value="Glutaredoxin"/>
    <property type="match status" value="1"/>
</dbReference>
<dbReference type="PANTHER" id="PTHR45663">
    <property type="entry name" value="GEO12009P1"/>
    <property type="match status" value="1"/>
</dbReference>
<proteinExistence type="predicted"/>
<name>A0A2T6BUB6_9BACL</name>
<accession>A0A2T6BUB6</accession>
<dbReference type="GO" id="GO:0015035">
    <property type="term" value="F:protein-disulfide reductase activity"/>
    <property type="evidence" value="ECO:0007669"/>
    <property type="project" value="TreeGrafter"/>
</dbReference>
<dbReference type="AlphaFoldDB" id="A0A2T6BUB6"/>
<dbReference type="PANTHER" id="PTHR45663:SF6">
    <property type="entry name" value="THIOREDOXIN-LIKE PROTEIN YDBP"/>
    <property type="match status" value="1"/>
</dbReference>
<keyword evidence="3" id="KW-1185">Reference proteome</keyword>
<dbReference type="EMBL" id="QBKR01000011">
    <property type="protein sequence ID" value="PTX59626.1"/>
    <property type="molecule type" value="Genomic_DNA"/>
</dbReference>
<dbReference type="CDD" id="cd02947">
    <property type="entry name" value="TRX_family"/>
    <property type="match status" value="1"/>
</dbReference>
<dbReference type="OrthoDB" id="7629852at2"/>
<evidence type="ECO:0000259" key="1">
    <source>
        <dbReference type="PROSITE" id="PS51352"/>
    </source>
</evidence>